<dbReference type="PANTHER" id="PTHR22939">
    <property type="entry name" value="SERINE PROTEASE FAMILY S1C HTRA-RELATED"/>
    <property type="match status" value="1"/>
</dbReference>
<gene>
    <name evidence="1" type="ORF">G3W62_13970</name>
</gene>
<dbReference type="PANTHER" id="PTHR22939:SF130">
    <property type="entry name" value="PERIPLASMIC SERINE ENDOPROTEASE DEGP-LIKE-RELATED"/>
    <property type="match status" value="1"/>
</dbReference>
<feature type="non-terminal residue" evidence="1">
    <location>
        <position position="164"/>
    </location>
</feature>
<protein>
    <submittedName>
        <fullName evidence="1">Peptidase S1</fullName>
    </submittedName>
</protein>
<dbReference type="AlphaFoldDB" id="A0A6B3KGU1"/>
<comment type="caution">
    <text evidence="1">The sequence shown here is derived from an EMBL/GenBank/DDBJ whole genome shotgun (WGS) entry which is preliminary data.</text>
</comment>
<dbReference type="GO" id="GO:0042597">
    <property type="term" value="C:periplasmic space"/>
    <property type="evidence" value="ECO:0007669"/>
    <property type="project" value="TreeGrafter"/>
</dbReference>
<accession>A0A6B3KGU1</accession>
<sequence length="164" mass="17042">MNHRIRNQMFGLIAMTLPLAACAQQPAPAAKDLAPIAANRSATPAPQLVAGLPDFTNLVEQVGPGVVNIETTITRKDAMARQQRSGPGGRGGGAMPDDDQMPEFFRRFFGPDFQMPGGPRQGPGGGDDDGGIAGKSMGSGFIISADGYVLTNHHVVDGASEVTV</sequence>
<dbReference type="InterPro" id="IPR009003">
    <property type="entry name" value="Peptidase_S1_PA"/>
</dbReference>
<dbReference type="EMBL" id="JAAGYV010000098">
    <property type="protein sequence ID" value="NEK73874.1"/>
    <property type="molecule type" value="Genomic_DNA"/>
</dbReference>
<dbReference type="Gene3D" id="2.40.10.10">
    <property type="entry name" value="Trypsin-like serine proteases"/>
    <property type="match status" value="1"/>
</dbReference>
<dbReference type="SUPFAM" id="SSF50494">
    <property type="entry name" value="Trypsin-like serine proteases"/>
    <property type="match status" value="1"/>
</dbReference>
<reference evidence="1" key="1">
    <citation type="submission" date="2019-11" db="EMBL/GenBank/DDBJ databases">
        <title>Genome-resolved metagenomics to study the prevalence of co-infection and intraspecific heterogeneity among plant pathogen metapopulations.</title>
        <authorList>
            <person name="Newberry E."/>
            <person name="Bhandari R."/>
            <person name="Kemble J."/>
            <person name="Sikora E."/>
            <person name="Potnis N."/>
        </authorList>
    </citation>
    <scope>NUCLEOTIDE SEQUENCE</scope>
    <source>
        <strain evidence="1">Xe_Pep_Tuscaloosa_18b</strain>
    </source>
</reference>
<dbReference type="InterPro" id="IPR043504">
    <property type="entry name" value="Peptidase_S1_PA_chymotrypsin"/>
</dbReference>
<organism evidence="1">
    <name type="scientific">Xanthomonas euvesicatoria</name>
    <dbReference type="NCBI Taxonomy" id="456327"/>
    <lineage>
        <taxon>Bacteria</taxon>
        <taxon>Pseudomonadati</taxon>
        <taxon>Pseudomonadota</taxon>
        <taxon>Gammaproteobacteria</taxon>
        <taxon>Lysobacterales</taxon>
        <taxon>Lysobacteraceae</taxon>
        <taxon>Xanthomonas</taxon>
    </lineage>
</organism>
<name>A0A6B3KGU1_XANEU</name>
<proteinExistence type="predicted"/>
<evidence type="ECO:0000313" key="1">
    <source>
        <dbReference type="EMBL" id="NEK73874.1"/>
    </source>
</evidence>